<proteinExistence type="predicted"/>
<dbReference type="InterPro" id="IPR001789">
    <property type="entry name" value="Sig_transdc_resp-reg_receiver"/>
</dbReference>
<dbReference type="Proteomes" id="UP000785679">
    <property type="component" value="Unassembled WGS sequence"/>
</dbReference>
<dbReference type="InterPro" id="IPR011006">
    <property type="entry name" value="CheY-like_superfamily"/>
</dbReference>
<dbReference type="PANTHER" id="PTHR43719:SF28">
    <property type="entry name" value="PEROXIDE STRESS-ACTIVATED HISTIDINE KINASE MAK1-RELATED"/>
    <property type="match status" value="1"/>
</dbReference>
<comment type="caution">
    <text evidence="4">The sequence shown here is derived from an EMBL/GenBank/DDBJ whole genome shotgun (WGS) entry which is preliminary data.</text>
</comment>
<dbReference type="OrthoDB" id="312675at2759"/>
<gene>
    <name evidence="4" type="ORF">FGO68_gene1714</name>
</gene>
<dbReference type="AlphaFoldDB" id="A0A8J8SY17"/>
<sequence>MKEAFKKRVNQQLDSSSQLCKILIVDDEYVNIYALKIMLSRLNYVCDVANNGEEGLEKYKTFQPIIIFMDIEMPIMNGITATKLIRSYCQANQIEQPIIIASTAYTDAGTKAICNEAGMDHFLQKPIHSNEVIEILQTISN</sequence>
<name>A0A8J8SY17_HALGN</name>
<dbReference type="PANTHER" id="PTHR43719">
    <property type="entry name" value="TWO-COMPONENT HISTIDINE KINASE"/>
    <property type="match status" value="1"/>
</dbReference>
<keyword evidence="5" id="KW-1185">Reference proteome</keyword>
<reference evidence="4" key="1">
    <citation type="submission" date="2019-06" db="EMBL/GenBank/DDBJ databases">
        <authorList>
            <person name="Zheng W."/>
        </authorList>
    </citation>
    <scope>NUCLEOTIDE SEQUENCE</scope>
    <source>
        <strain evidence="4">QDHG01</strain>
    </source>
</reference>
<dbReference type="SMART" id="SM00448">
    <property type="entry name" value="REC"/>
    <property type="match status" value="1"/>
</dbReference>
<accession>A0A8J8SY17</accession>
<feature type="domain" description="Response regulatory" evidence="3">
    <location>
        <begin position="21"/>
        <end position="140"/>
    </location>
</feature>
<organism evidence="4 5">
    <name type="scientific">Halteria grandinella</name>
    <dbReference type="NCBI Taxonomy" id="5974"/>
    <lineage>
        <taxon>Eukaryota</taxon>
        <taxon>Sar</taxon>
        <taxon>Alveolata</taxon>
        <taxon>Ciliophora</taxon>
        <taxon>Intramacronucleata</taxon>
        <taxon>Spirotrichea</taxon>
        <taxon>Stichotrichia</taxon>
        <taxon>Sporadotrichida</taxon>
        <taxon>Halteriidae</taxon>
        <taxon>Halteria</taxon>
    </lineage>
</organism>
<evidence type="ECO:0000256" key="1">
    <source>
        <dbReference type="ARBA" id="ARBA00022553"/>
    </source>
</evidence>
<dbReference type="Pfam" id="PF00072">
    <property type="entry name" value="Response_reg"/>
    <property type="match status" value="1"/>
</dbReference>
<dbReference type="GO" id="GO:0000160">
    <property type="term" value="P:phosphorelay signal transduction system"/>
    <property type="evidence" value="ECO:0007669"/>
    <property type="project" value="InterPro"/>
</dbReference>
<dbReference type="SUPFAM" id="SSF52172">
    <property type="entry name" value="CheY-like"/>
    <property type="match status" value="1"/>
</dbReference>
<evidence type="ECO:0000256" key="2">
    <source>
        <dbReference type="PROSITE-ProRule" id="PRU00169"/>
    </source>
</evidence>
<evidence type="ECO:0000313" key="5">
    <source>
        <dbReference type="Proteomes" id="UP000785679"/>
    </source>
</evidence>
<evidence type="ECO:0000259" key="3">
    <source>
        <dbReference type="PROSITE" id="PS50110"/>
    </source>
</evidence>
<dbReference type="Gene3D" id="3.40.50.2300">
    <property type="match status" value="1"/>
</dbReference>
<protein>
    <recommendedName>
        <fullName evidence="3">Response regulatory domain-containing protein</fullName>
    </recommendedName>
</protein>
<dbReference type="PROSITE" id="PS50110">
    <property type="entry name" value="RESPONSE_REGULATORY"/>
    <property type="match status" value="1"/>
</dbReference>
<dbReference type="CDD" id="cd17546">
    <property type="entry name" value="REC_hyHK_CKI1_RcsC-like"/>
    <property type="match status" value="1"/>
</dbReference>
<feature type="modified residue" description="4-aspartylphosphate" evidence="2">
    <location>
        <position position="70"/>
    </location>
</feature>
<dbReference type="InterPro" id="IPR050956">
    <property type="entry name" value="2C_system_His_kinase"/>
</dbReference>
<keyword evidence="1 2" id="KW-0597">Phosphoprotein</keyword>
<dbReference type="EMBL" id="RRYP01016511">
    <property type="protein sequence ID" value="TNV75062.1"/>
    <property type="molecule type" value="Genomic_DNA"/>
</dbReference>
<evidence type="ECO:0000313" key="4">
    <source>
        <dbReference type="EMBL" id="TNV75062.1"/>
    </source>
</evidence>